<dbReference type="PANTHER" id="PTHR22916">
    <property type="entry name" value="GLYCOSYLTRANSFERASE"/>
    <property type="match status" value="1"/>
</dbReference>
<feature type="signal peptide" evidence="2">
    <location>
        <begin position="1"/>
        <end position="25"/>
    </location>
</feature>
<organism evidence="3 4">
    <name type="scientific">Diacronema lutheri</name>
    <name type="common">Unicellular marine alga</name>
    <name type="synonym">Monochrysis lutheri</name>
    <dbReference type="NCBI Taxonomy" id="2081491"/>
    <lineage>
        <taxon>Eukaryota</taxon>
        <taxon>Haptista</taxon>
        <taxon>Haptophyta</taxon>
        <taxon>Pavlovophyceae</taxon>
        <taxon>Pavlovales</taxon>
        <taxon>Pavlovaceae</taxon>
        <taxon>Diacronema</taxon>
    </lineage>
</organism>
<dbReference type="AlphaFoldDB" id="A0A8J6C6L0"/>
<feature type="region of interest" description="Disordered" evidence="1">
    <location>
        <begin position="1004"/>
        <end position="1029"/>
    </location>
</feature>
<dbReference type="EMBL" id="JAGTXO010000023">
    <property type="protein sequence ID" value="KAG8462024.1"/>
    <property type="molecule type" value="Genomic_DNA"/>
</dbReference>
<dbReference type="InterPro" id="IPR029044">
    <property type="entry name" value="Nucleotide-diphossugar_trans"/>
</dbReference>
<evidence type="ECO:0000256" key="2">
    <source>
        <dbReference type="SAM" id="SignalP"/>
    </source>
</evidence>
<sequence>MRGPVLGMAGALAVCVLLILGSQLASVGHVSHLRAHESGSNLLRARTATAPADVPAAAAAPARDRVAGSTAAAAIHAAARRAFDRPRLAEVPARPVGVRTAAAATDDDRPPLAPPRRATRNGATFPQLPDALADRVDLSVLIQYFNANGSHHELAIGPLVDGYRRCAAAANLSVELLVNVDSRAHDGGDVAAWLAALGPSDYLLLSPDVHELRAYNRLAALSRGRHLLLAQDDEAPNPQPPVWPGYEPCWWLRNASALLNAHDDAAVVGLQELAIHHVRPHPRAPKSCPSYAEAERPRCVDRASGTRTEGVLSAPAGPLLIRREAFVAVRGFDERRVPRGVLGALLVDCDLQARLWARGWATLYLTRLGISTRGEMKFLLEIPIARSAPRAADVATPRALAVRPHARVRMVAPHVAWKQSGACAAVGSAARDFDRAYQQPGSESFARVLGAVRHFNRRALDCSARARASAYPYKRAAAVPPFFPIGPIDCGLPPELQAWGDARAHVALADVPSAALNASDAAAEAWRRLEAPGGACASVATAAARLDFARGDSMRSRRRAVCADGACALPWTALADRVDLSVLIQYFNANGSHHELAIGPLVDGYRRCAAAANLSVELLVNVDSRAHDGGDVAAWLAALGPSDYLLLSPDVHELRAYNRLAALSRGRHLLLAQDDDGVPGACGCEPTNRHCRSTAGDARLPHRPRASWPPQPDAPTAGARVRSAAWLAGAVALLRSPLAAARADASGAGLGAALGGHHVSIKVVSFKAVLFYVPYGDKPSLDTRAHWAELLRAAELAGAAGDAARARLVAAIAAHPPSAGLPLGLFGADSLRADTGGLPLQPRCSVRVVAHATEHDRRVANVSLELAVEAARCADMGPLLIERAAFWAVGGYNESMAARGRAGSVAVDCELQARLALRGMATVAAVPRTADGANAWARAFQTPHVARHVAWRERGMGPAHEARLEQYGWRFERLGSTELARISALALATNRLFHCPAPARPRAARTEAASDVAKGRGPRGAVGRARDVDQSSWTSHAPFDCLVHAVHPACSLLGVGAPAQLSVSHGHSDTVASSF</sequence>
<feature type="chain" id="PRO_5035146488" evidence="2">
    <location>
        <begin position="26"/>
        <end position="1075"/>
    </location>
</feature>
<protein>
    <submittedName>
        <fullName evidence="3">Uncharacterized protein</fullName>
    </submittedName>
</protein>
<comment type="caution">
    <text evidence="3">The sequence shown here is derived from an EMBL/GenBank/DDBJ whole genome shotgun (WGS) entry which is preliminary data.</text>
</comment>
<proteinExistence type="predicted"/>
<dbReference type="PANTHER" id="PTHR22916:SF3">
    <property type="entry name" value="UDP-GLCNAC:BETAGAL BETA-1,3-N-ACETYLGLUCOSAMINYLTRANSFERASE-LIKE PROTEIN 1"/>
    <property type="match status" value="1"/>
</dbReference>
<keyword evidence="4" id="KW-1185">Reference proteome</keyword>
<accession>A0A8J6C6L0</accession>
<reference evidence="3" key="1">
    <citation type="submission" date="2021-05" db="EMBL/GenBank/DDBJ databases">
        <title>The genome of the haptophyte Pavlova lutheri (Diacronema luteri, Pavlovales) - a model for lipid biosynthesis in eukaryotic algae.</title>
        <authorList>
            <person name="Hulatt C.J."/>
            <person name="Posewitz M.C."/>
        </authorList>
    </citation>
    <scope>NUCLEOTIDE SEQUENCE</scope>
    <source>
        <strain evidence="3">NIVA-4/92</strain>
    </source>
</reference>
<dbReference type="SUPFAM" id="SSF53448">
    <property type="entry name" value="Nucleotide-diphospho-sugar transferases"/>
    <property type="match status" value="1"/>
</dbReference>
<feature type="region of interest" description="Disordered" evidence="1">
    <location>
        <begin position="697"/>
        <end position="717"/>
    </location>
</feature>
<evidence type="ECO:0000313" key="4">
    <source>
        <dbReference type="Proteomes" id="UP000751190"/>
    </source>
</evidence>
<feature type="region of interest" description="Disordered" evidence="1">
    <location>
        <begin position="100"/>
        <end position="125"/>
    </location>
</feature>
<gene>
    <name evidence="3" type="ORF">KFE25_014043</name>
</gene>
<name>A0A8J6C6L0_DIALT</name>
<evidence type="ECO:0000256" key="1">
    <source>
        <dbReference type="SAM" id="MobiDB-lite"/>
    </source>
</evidence>
<dbReference type="Gene3D" id="3.90.550.10">
    <property type="entry name" value="Spore Coat Polysaccharide Biosynthesis Protein SpsA, Chain A"/>
    <property type="match status" value="1"/>
</dbReference>
<dbReference type="Proteomes" id="UP000751190">
    <property type="component" value="Unassembled WGS sequence"/>
</dbReference>
<evidence type="ECO:0000313" key="3">
    <source>
        <dbReference type="EMBL" id="KAG8462024.1"/>
    </source>
</evidence>
<dbReference type="GO" id="GO:0016757">
    <property type="term" value="F:glycosyltransferase activity"/>
    <property type="evidence" value="ECO:0007669"/>
    <property type="project" value="UniProtKB-ARBA"/>
</dbReference>
<keyword evidence="2" id="KW-0732">Signal</keyword>
<dbReference type="OrthoDB" id="523921at2759"/>